<gene>
    <name evidence="1" type="ORF">C4B63_145g27</name>
</gene>
<dbReference type="VEuPathDB" id="TriTrypDB:TcBrA4_0138460"/>
<dbReference type="VEuPathDB" id="TriTrypDB:TcCLB.504339.10"/>
<dbReference type="VEuPathDB" id="TriTrypDB:C3747_53g3"/>
<evidence type="ECO:0000313" key="1">
    <source>
        <dbReference type="EMBL" id="PWU85754.1"/>
    </source>
</evidence>
<dbReference type="AlphaFoldDB" id="A0A2V2UNW3"/>
<name>A0A2V2UNW3_TRYCR</name>
<comment type="caution">
    <text evidence="1">The sequence shown here is derived from an EMBL/GenBank/DDBJ whole genome shotgun (WGS) entry which is preliminary data.</text>
</comment>
<dbReference type="VEuPathDB" id="TriTrypDB:C4B63_145g27"/>
<sequence length="174" mass="20015">MCERALQLRRRCLFLSYEAGVGMALQCPEVARRAADILLYAQESSDRGVDGVVELAACTRRWMQSRQFSDWQECIEWLLFCVERQQEVSGVTNAQSALFRQTLLELTTLFEEEAREYHAAAPPFAEDYWRNAQKRQRLLSSGGSDERRNLCGTRMTWSIAAELPRSVEQAFLLP</sequence>
<dbReference type="VEuPathDB" id="TriTrypDB:TcCL_ESM10755"/>
<dbReference type="Proteomes" id="UP000246121">
    <property type="component" value="Unassembled WGS sequence"/>
</dbReference>
<dbReference type="VEuPathDB" id="TriTrypDB:TcCLB.504425.50"/>
<dbReference type="EMBL" id="PRFA01000145">
    <property type="protein sequence ID" value="PWU85754.1"/>
    <property type="molecule type" value="Genomic_DNA"/>
</dbReference>
<accession>A0A2V2UNW3</accession>
<dbReference type="VEuPathDB" id="TriTrypDB:TcCLB.508677.90"/>
<dbReference type="VEuPathDB" id="TriTrypDB:BCY84_21386"/>
<reference evidence="1 2" key="1">
    <citation type="journal article" date="2018" name="Microb. Genom.">
        <title>Expanding an expanded genome: long-read sequencing of Trypanosoma cruzi.</title>
        <authorList>
            <person name="Berna L."/>
            <person name="Rodriguez M."/>
            <person name="Chiribao M.L."/>
            <person name="Parodi-Talice A."/>
            <person name="Pita S."/>
            <person name="Rijo G."/>
            <person name="Alvarez-Valin F."/>
            <person name="Robello C."/>
        </authorList>
    </citation>
    <scope>NUCLEOTIDE SEQUENCE [LARGE SCALE GENOMIC DNA]</scope>
    <source>
        <strain evidence="1 2">Dm28c</strain>
    </source>
</reference>
<proteinExistence type="predicted"/>
<dbReference type="VEuPathDB" id="TriTrypDB:TcYC6_0033070"/>
<protein>
    <submittedName>
        <fullName evidence="1">Uncharacterized protein</fullName>
    </submittedName>
</protein>
<organism evidence="1 2">
    <name type="scientific">Trypanosoma cruzi</name>
    <dbReference type="NCBI Taxonomy" id="5693"/>
    <lineage>
        <taxon>Eukaryota</taxon>
        <taxon>Discoba</taxon>
        <taxon>Euglenozoa</taxon>
        <taxon>Kinetoplastea</taxon>
        <taxon>Metakinetoplastina</taxon>
        <taxon>Trypanosomatida</taxon>
        <taxon>Trypanosomatidae</taxon>
        <taxon>Trypanosoma</taxon>
        <taxon>Schizotrypanum</taxon>
    </lineage>
</organism>
<dbReference type="VEuPathDB" id="TriTrypDB:TcG_09725"/>
<evidence type="ECO:0000313" key="2">
    <source>
        <dbReference type="Proteomes" id="UP000246121"/>
    </source>
</evidence>